<dbReference type="RefSeq" id="WP_126451190.1">
    <property type="nucleotide sequence ID" value="NZ_AP018553.1"/>
</dbReference>
<evidence type="ECO:0008006" key="5">
    <source>
        <dbReference type="Google" id="ProtNLM"/>
    </source>
</evidence>
<sequence length="80" mass="9117">MPIDIKIVYCKPCGFLPRALGLAEELLKYLSDINVTLTPGSNGIFDVYVNGELRFSRYQSRRFPEPNEIIEMVQRASPQP</sequence>
<gene>
    <name evidence="3" type="ORF">GCM10007116_19790</name>
    <name evidence="2" type="ORF">HS1genome_2354</name>
</gene>
<evidence type="ECO:0000313" key="2">
    <source>
        <dbReference type="EMBL" id="BBD73965.1"/>
    </source>
</evidence>
<reference evidence="3" key="1">
    <citation type="journal article" date="2014" name="Int. J. Syst. Evol. Microbiol.">
        <title>Complete genome sequence of Corynebacterium casei LMG S-19264T (=DSM 44701T), isolated from a smear-ripened cheese.</title>
        <authorList>
            <consortium name="US DOE Joint Genome Institute (JGI-PGF)"/>
            <person name="Walter F."/>
            <person name="Albersmeier A."/>
            <person name="Kalinowski J."/>
            <person name="Ruckert C."/>
        </authorList>
    </citation>
    <scope>NUCLEOTIDE SEQUENCE</scope>
    <source>
        <strain evidence="3">JCM 31740</strain>
    </source>
</reference>
<reference evidence="3" key="4">
    <citation type="submission" date="2020-09" db="EMBL/GenBank/DDBJ databases">
        <authorList>
            <person name="Sun Q."/>
            <person name="Ohkuma M."/>
        </authorList>
    </citation>
    <scope>NUCLEOTIDE SEQUENCE</scope>
    <source>
        <strain evidence="3">JCM 31740</strain>
    </source>
</reference>
<name>A0A348B713_9CREN</name>
<dbReference type="EMBL" id="BMQS01000023">
    <property type="protein sequence ID" value="GGU02744.1"/>
    <property type="molecule type" value="Genomic_DNA"/>
</dbReference>
<dbReference type="Pfam" id="PF10262">
    <property type="entry name" value="Rdx"/>
    <property type="match status" value="1"/>
</dbReference>
<protein>
    <recommendedName>
        <fullName evidence="5">Selenoprotein</fullName>
    </recommendedName>
</protein>
<evidence type="ECO:0000313" key="4">
    <source>
        <dbReference type="Proteomes" id="UP000276741"/>
    </source>
</evidence>
<dbReference type="InterPro" id="IPR011893">
    <property type="entry name" value="Selenoprotein_Rdx-typ"/>
</dbReference>
<evidence type="ECO:0000313" key="3">
    <source>
        <dbReference type="EMBL" id="GGU02744.1"/>
    </source>
</evidence>
<dbReference type="AlphaFoldDB" id="A0A348B713"/>
<dbReference type="SUPFAM" id="SSF52833">
    <property type="entry name" value="Thioredoxin-like"/>
    <property type="match status" value="1"/>
</dbReference>
<dbReference type="Proteomes" id="UP000616143">
    <property type="component" value="Unassembled WGS sequence"/>
</dbReference>
<dbReference type="EMBL" id="AP018553">
    <property type="protein sequence ID" value="BBD73965.1"/>
    <property type="molecule type" value="Genomic_DNA"/>
</dbReference>
<evidence type="ECO:0000256" key="1">
    <source>
        <dbReference type="ARBA" id="ARBA00023284"/>
    </source>
</evidence>
<keyword evidence="4" id="KW-1185">Reference proteome</keyword>
<organism evidence="2 4">
    <name type="scientific">Sulfodiicoccus acidiphilus</name>
    <dbReference type="NCBI Taxonomy" id="1670455"/>
    <lineage>
        <taxon>Archaea</taxon>
        <taxon>Thermoproteota</taxon>
        <taxon>Thermoprotei</taxon>
        <taxon>Sulfolobales</taxon>
        <taxon>Sulfolobaceae</taxon>
        <taxon>Sulfodiicoccus</taxon>
    </lineage>
</organism>
<dbReference type="GeneID" id="38667808"/>
<reference evidence="2" key="3">
    <citation type="journal article" date="2019" name="BMC Res. Notes">
        <title>Complete genome sequence of the Sulfodiicoccus acidiphilus strain HS-1T, the first crenarchaeon that lacks polB3, isolated from an acidic hot spring in Ohwaku-dani, Hakone, Japan.</title>
        <authorList>
            <person name="Sakai H.D."/>
            <person name="Kurosawa N."/>
        </authorList>
    </citation>
    <scope>NUCLEOTIDE SEQUENCE</scope>
    <source>
        <strain evidence="2">HS-1</strain>
    </source>
</reference>
<reference evidence="4" key="2">
    <citation type="submission" date="2018-04" db="EMBL/GenBank/DDBJ databases">
        <title>Complete genome sequence of Sulfodiicoccus acidiphilus strain HS-1.</title>
        <authorList>
            <person name="Sakai H.D."/>
            <person name="Kurosawa N."/>
        </authorList>
    </citation>
    <scope>NUCLEOTIDE SEQUENCE [LARGE SCALE GENOMIC DNA]</scope>
    <source>
        <strain evidence="4">HS-1</strain>
    </source>
</reference>
<dbReference type="NCBIfam" id="TIGR02174">
    <property type="entry name" value="CXXU_selWTH"/>
    <property type="match status" value="1"/>
</dbReference>
<accession>A0A348B713</accession>
<proteinExistence type="predicted"/>
<dbReference type="Proteomes" id="UP000276741">
    <property type="component" value="Chromosome"/>
</dbReference>
<dbReference type="KEGG" id="sacd:HS1genome_2354"/>
<dbReference type="OrthoDB" id="33017at2157"/>
<dbReference type="Gene3D" id="3.40.30.10">
    <property type="entry name" value="Glutaredoxin"/>
    <property type="match status" value="1"/>
</dbReference>
<keyword evidence="1" id="KW-0676">Redox-active center</keyword>
<dbReference type="InterPro" id="IPR036249">
    <property type="entry name" value="Thioredoxin-like_sf"/>
</dbReference>